<proteinExistence type="predicted"/>
<dbReference type="EMBL" id="CM056744">
    <property type="protein sequence ID" value="KAJ8667293.1"/>
    <property type="molecule type" value="Genomic_DNA"/>
</dbReference>
<name>A0ACC2N975_9HYME</name>
<sequence length="393" mass="44680">MKFVTDSVSRCVARLGKLTEIERMPDSVFETPLLLVHTQRGTVPHLCKDVLKMLTKEQQFMLATLPSTLPMADYVKQCNSFSEYVSLQEYPFLLGIQDPTGVIDGSHQSSTYVSIWSRNGRFSVTPEKYMKVVETFKPDVYVALCDGATDAQSSQKRVSKAADKSKNFLEKCIRHHENSEILKNKGLLGSVQGGYNLHARENYINFLKDQPLLGYVIDGLHTNGISTENITMDQIRAVIEHCLNLLPVDKLKVMIGSWNPAVIMDLVALGIDVFDSSYAYLKTEDAKALVFLCTECNHSSSTGLIDFKEKRYIDDFEPICKSCTCLTCKNHTRAYIYHLIQTKELLAQVLLMIHNSHVYIEFFKSIRHHIKHGSFHEFRNRVCTIFSTKTEKS</sequence>
<keyword evidence="2" id="KW-1185">Reference proteome</keyword>
<evidence type="ECO:0000313" key="1">
    <source>
        <dbReference type="EMBL" id="KAJ8667293.1"/>
    </source>
</evidence>
<reference evidence="1" key="1">
    <citation type="submission" date="2023-04" db="EMBL/GenBank/DDBJ databases">
        <title>A chromosome-level genome assembly of the parasitoid wasp Eretmocerus hayati.</title>
        <authorList>
            <person name="Zhong Y."/>
            <person name="Liu S."/>
            <person name="Liu Y."/>
        </authorList>
    </citation>
    <scope>NUCLEOTIDE SEQUENCE</scope>
    <source>
        <strain evidence="1">ZJU_SS_LIU_2023</strain>
    </source>
</reference>
<comment type="caution">
    <text evidence="1">The sequence shown here is derived from an EMBL/GenBank/DDBJ whole genome shotgun (WGS) entry which is preliminary data.</text>
</comment>
<evidence type="ECO:0000313" key="2">
    <source>
        <dbReference type="Proteomes" id="UP001239111"/>
    </source>
</evidence>
<dbReference type="Proteomes" id="UP001239111">
    <property type="component" value="Chromosome 4"/>
</dbReference>
<gene>
    <name evidence="1" type="ORF">QAD02_008955</name>
</gene>
<organism evidence="1 2">
    <name type="scientific">Eretmocerus hayati</name>
    <dbReference type="NCBI Taxonomy" id="131215"/>
    <lineage>
        <taxon>Eukaryota</taxon>
        <taxon>Metazoa</taxon>
        <taxon>Ecdysozoa</taxon>
        <taxon>Arthropoda</taxon>
        <taxon>Hexapoda</taxon>
        <taxon>Insecta</taxon>
        <taxon>Pterygota</taxon>
        <taxon>Neoptera</taxon>
        <taxon>Endopterygota</taxon>
        <taxon>Hymenoptera</taxon>
        <taxon>Apocrita</taxon>
        <taxon>Proctotrupomorpha</taxon>
        <taxon>Chalcidoidea</taxon>
        <taxon>Aphelinidae</taxon>
        <taxon>Aphelininae</taxon>
        <taxon>Eretmocerus</taxon>
    </lineage>
</organism>
<protein>
    <submittedName>
        <fullName evidence="1">Uncharacterized protein</fullName>
    </submittedName>
</protein>
<accession>A0ACC2N975</accession>